<sequence>MADVTQKTNKPFGISQIKAYIPITLDMTKMNYDVWRELFETHYLTFGVLGHLNGSSTATPATKQQWTEHDGLVKMWIYGTISESILNTVLKTKATARELWLTIEELFCDNKDARAMQYDTELRTLTIGDSSIAEYCKRLKTLSDLLANVDSPVTDRQLAMYMLNGLTDKFNSIINVIKHKTLYPSFTVVRSMLQLEEDRLSKHVKHVVSPPSNTSSPNILYTTTDQH</sequence>
<dbReference type="Proteomes" id="UP000694864">
    <property type="component" value="Chromosome 14"/>
</dbReference>
<dbReference type="GeneID" id="104744036"/>
<feature type="region of interest" description="Disordered" evidence="1">
    <location>
        <begin position="204"/>
        <end position="227"/>
    </location>
</feature>
<keyword evidence="2" id="KW-1185">Reference proteome</keyword>
<name>A0ABM0VZ13_CAMSA</name>
<reference evidence="2" key="1">
    <citation type="journal article" date="2014" name="Nat. Commun.">
        <title>The emerging biofuel crop Camelina sativa retains a highly undifferentiated hexaploid genome structure.</title>
        <authorList>
            <person name="Kagale S."/>
            <person name="Koh C."/>
            <person name="Nixon J."/>
            <person name="Bollina V."/>
            <person name="Clarke W.E."/>
            <person name="Tuteja R."/>
            <person name="Spillane C."/>
            <person name="Robinson S.J."/>
            <person name="Links M.G."/>
            <person name="Clarke C."/>
            <person name="Higgins E.E."/>
            <person name="Huebert T."/>
            <person name="Sharpe A.G."/>
            <person name="Parkin I.A."/>
        </authorList>
    </citation>
    <scope>NUCLEOTIDE SEQUENCE [LARGE SCALE GENOMIC DNA]</scope>
    <source>
        <strain evidence="2">cv. DH55</strain>
    </source>
</reference>
<dbReference type="PANTHER" id="PTHR47481:SF10">
    <property type="entry name" value="COPIA-LIKE POLYPROTEIN_RETROTRANSPOSON"/>
    <property type="match status" value="1"/>
</dbReference>
<protein>
    <submittedName>
        <fullName evidence="3">Uncharacterized protein LOC104744036</fullName>
    </submittedName>
</protein>
<evidence type="ECO:0000313" key="3">
    <source>
        <dbReference type="RefSeq" id="XP_010463365.1"/>
    </source>
</evidence>
<proteinExistence type="predicted"/>
<dbReference type="Pfam" id="PF14223">
    <property type="entry name" value="Retrotran_gag_2"/>
    <property type="match status" value="1"/>
</dbReference>
<evidence type="ECO:0000313" key="2">
    <source>
        <dbReference type="Proteomes" id="UP000694864"/>
    </source>
</evidence>
<feature type="compositionally biased region" description="Low complexity" evidence="1">
    <location>
        <begin position="209"/>
        <end position="218"/>
    </location>
</feature>
<evidence type="ECO:0000256" key="1">
    <source>
        <dbReference type="SAM" id="MobiDB-lite"/>
    </source>
</evidence>
<dbReference type="RefSeq" id="XP_010463365.1">
    <property type="nucleotide sequence ID" value="XM_010465063.1"/>
</dbReference>
<accession>A0ABM0VZ13</accession>
<organism evidence="2 3">
    <name type="scientific">Camelina sativa</name>
    <name type="common">False flax</name>
    <name type="synonym">Myagrum sativum</name>
    <dbReference type="NCBI Taxonomy" id="90675"/>
    <lineage>
        <taxon>Eukaryota</taxon>
        <taxon>Viridiplantae</taxon>
        <taxon>Streptophyta</taxon>
        <taxon>Embryophyta</taxon>
        <taxon>Tracheophyta</taxon>
        <taxon>Spermatophyta</taxon>
        <taxon>Magnoliopsida</taxon>
        <taxon>eudicotyledons</taxon>
        <taxon>Gunneridae</taxon>
        <taxon>Pentapetalae</taxon>
        <taxon>rosids</taxon>
        <taxon>malvids</taxon>
        <taxon>Brassicales</taxon>
        <taxon>Brassicaceae</taxon>
        <taxon>Camelineae</taxon>
        <taxon>Camelina</taxon>
    </lineage>
</organism>
<gene>
    <name evidence="3" type="primary">LOC104744036</name>
</gene>
<reference evidence="3" key="2">
    <citation type="submission" date="2025-08" db="UniProtKB">
        <authorList>
            <consortium name="RefSeq"/>
        </authorList>
    </citation>
    <scope>IDENTIFICATION</scope>
    <source>
        <tissue evidence="3">Leaf</tissue>
    </source>
</reference>
<dbReference type="PANTHER" id="PTHR47481">
    <property type="match status" value="1"/>
</dbReference>